<accession>A0AC60QZP9</accession>
<dbReference type="Proteomes" id="UP000805193">
    <property type="component" value="Unassembled WGS sequence"/>
</dbReference>
<name>A0AC60QZP9_IXOPE</name>
<evidence type="ECO:0000313" key="2">
    <source>
        <dbReference type="Proteomes" id="UP000805193"/>
    </source>
</evidence>
<feature type="non-terminal residue" evidence="1">
    <location>
        <position position="100"/>
    </location>
</feature>
<comment type="caution">
    <text evidence="1">The sequence shown here is derived from an EMBL/GenBank/DDBJ whole genome shotgun (WGS) entry which is preliminary data.</text>
</comment>
<sequence length="100" mass="10404">FLSPCSALHWPWPLPVCCTTAEALASVTEDLAEDSVEASAATAEVLAVLAVVWDTDTEAVMEEVTADLTVEATVDLTAAATADSEVASTANFQALPRLHS</sequence>
<feature type="non-terminal residue" evidence="1">
    <location>
        <position position="1"/>
    </location>
</feature>
<dbReference type="EMBL" id="JABSTQ010000824">
    <property type="protein sequence ID" value="KAG0445175.1"/>
    <property type="molecule type" value="Genomic_DNA"/>
</dbReference>
<evidence type="ECO:0000313" key="1">
    <source>
        <dbReference type="EMBL" id="KAG0445175.1"/>
    </source>
</evidence>
<protein>
    <submittedName>
        <fullName evidence="1">Uncharacterized protein</fullName>
    </submittedName>
</protein>
<keyword evidence="2" id="KW-1185">Reference proteome</keyword>
<organism evidence="1 2">
    <name type="scientific">Ixodes persulcatus</name>
    <name type="common">Taiga tick</name>
    <dbReference type="NCBI Taxonomy" id="34615"/>
    <lineage>
        <taxon>Eukaryota</taxon>
        <taxon>Metazoa</taxon>
        <taxon>Ecdysozoa</taxon>
        <taxon>Arthropoda</taxon>
        <taxon>Chelicerata</taxon>
        <taxon>Arachnida</taxon>
        <taxon>Acari</taxon>
        <taxon>Parasitiformes</taxon>
        <taxon>Ixodida</taxon>
        <taxon>Ixodoidea</taxon>
        <taxon>Ixodidae</taxon>
        <taxon>Ixodinae</taxon>
        <taxon>Ixodes</taxon>
    </lineage>
</organism>
<reference evidence="1 2" key="1">
    <citation type="journal article" date="2020" name="Cell">
        <title>Large-Scale Comparative Analyses of Tick Genomes Elucidate Their Genetic Diversity and Vector Capacities.</title>
        <authorList>
            <consortium name="Tick Genome and Microbiome Consortium (TIGMIC)"/>
            <person name="Jia N."/>
            <person name="Wang J."/>
            <person name="Shi W."/>
            <person name="Du L."/>
            <person name="Sun Y."/>
            <person name="Zhan W."/>
            <person name="Jiang J.F."/>
            <person name="Wang Q."/>
            <person name="Zhang B."/>
            <person name="Ji P."/>
            <person name="Bell-Sakyi L."/>
            <person name="Cui X.M."/>
            <person name="Yuan T.T."/>
            <person name="Jiang B.G."/>
            <person name="Yang W.F."/>
            <person name="Lam T.T."/>
            <person name="Chang Q.C."/>
            <person name="Ding S.J."/>
            <person name="Wang X.J."/>
            <person name="Zhu J.G."/>
            <person name="Ruan X.D."/>
            <person name="Zhao L."/>
            <person name="Wei J.T."/>
            <person name="Ye R.Z."/>
            <person name="Que T.C."/>
            <person name="Du C.H."/>
            <person name="Zhou Y.H."/>
            <person name="Cheng J.X."/>
            <person name="Dai P.F."/>
            <person name="Guo W.B."/>
            <person name="Han X.H."/>
            <person name="Huang E.J."/>
            <person name="Li L.F."/>
            <person name="Wei W."/>
            <person name="Gao Y.C."/>
            <person name="Liu J.Z."/>
            <person name="Shao H.Z."/>
            <person name="Wang X."/>
            <person name="Wang C.C."/>
            <person name="Yang T.C."/>
            <person name="Huo Q.B."/>
            <person name="Li W."/>
            <person name="Chen H.Y."/>
            <person name="Chen S.E."/>
            <person name="Zhou L.G."/>
            <person name="Ni X.B."/>
            <person name="Tian J.H."/>
            <person name="Sheng Y."/>
            <person name="Liu T."/>
            <person name="Pan Y.S."/>
            <person name="Xia L.Y."/>
            <person name="Li J."/>
            <person name="Zhao F."/>
            <person name="Cao W.C."/>
        </authorList>
    </citation>
    <scope>NUCLEOTIDE SEQUENCE [LARGE SCALE GENOMIC DNA]</scope>
    <source>
        <strain evidence="1">Iper-2018</strain>
    </source>
</reference>
<gene>
    <name evidence="1" type="ORF">HPB47_018921</name>
</gene>
<proteinExistence type="predicted"/>